<feature type="compositionally biased region" description="Basic and acidic residues" evidence="1">
    <location>
        <begin position="1"/>
        <end position="12"/>
    </location>
</feature>
<proteinExistence type="predicted"/>
<name>A0A6A4HGL7_9AGAR</name>
<feature type="region of interest" description="Disordered" evidence="1">
    <location>
        <begin position="772"/>
        <end position="1094"/>
    </location>
</feature>
<dbReference type="GO" id="GO:0005634">
    <property type="term" value="C:nucleus"/>
    <property type="evidence" value="ECO:0007669"/>
    <property type="project" value="InterPro"/>
</dbReference>
<feature type="region of interest" description="Disordered" evidence="1">
    <location>
        <begin position="192"/>
        <end position="742"/>
    </location>
</feature>
<feature type="compositionally biased region" description="Low complexity" evidence="1">
    <location>
        <begin position="905"/>
        <end position="915"/>
    </location>
</feature>
<dbReference type="AlphaFoldDB" id="A0A6A4HGL7"/>
<feature type="compositionally biased region" description="Low complexity" evidence="1">
    <location>
        <begin position="30"/>
        <end position="42"/>
    </location>
</feature>
<evidence type="ECO:0000256" key="1">
    <source>
        <dbReference type="SAM" id="MobiDB-lite"/>
    </source>
</evidence>
<dbReference type="OrthoDB" id="2420608at2759"/>
<feature type="compositionally biased region" description="Low complexity" evidence="1">
    <location>
        <begin position="831"/>
        <end position="841"/>
    </location>
</feature>
<dbReference type="GO" id="GO:0042393">
    <property type="term" value="F:histone binding"/>
    <property type="evidence" value="ECO:0007669"/>
    <property type="project" value="InterPro"/>
</dbReference>
<dbReference type="Proteomes" id="UP000799118">
    <property type="component" value="Unassembled WGS sequence"/>
</dbReference>
<accession>A0A6A4HGL7</accession>
<evidence type="ECO:0000313" key="3">
    <source>
        <dbReference type="Proteomes" id="UP000799118"/>
    </source>
</evidence>
<feature type="compositionally biased region" description="Acidic residues" evidence="1">
    <location>
        <begin position="193"/>
        <end position="220"/>
    </location>
</feature>
<gene>
    <name evidence="2" type="ORF">BT96DRAFT_976876</name>
</gene>
<feature type="compositionally biased region" description="Polar residues" evidence="1">
    <location>
        <begin position="305"/>
        <end position="320"/>
    </location>
</feature>
<feature type="compositionally biased region" description="Polar residues" evidence="1">
    <location>
        <begin position="626"/>
        <end position="635"/>
    </location>
</feature>
<dbReference type="Pfam" id="PF10384">
    <property type="entry name" value="Scm3"/>
    <property type="match status" value="1"/>
</dbReference>
<protein>
    <submittedName>
        <fullName evidence="2">Uncharacterized protein</fullName>
    </submittedName>
</protein>
<feature type="compositionally biased region" description="Polar residues" evidence="1">
    <location>
        <begin position="518"/>
        <end position="530"/>
    </location>
</feature>
<dbReference type="EMBL" id="ML769494">
    <property type="protein sequence ID" value="KAE9397649.1"/>
    <property type="molecule type" value="Genomic_DNA"/>
</dbReference>
<feature type="compositionally biased region" description="Polar residues" evidence="1">
    <location>
        <begin position="663"/>
        <end position="676"/>
    </location>
</feature>
<feature type="compositionally biased region" description="Acidic residues" evidence="1">
    <location>
        <begin position="114"/>
        <end position="139"/>
    </location>
</feature>
<feature type="compositionally biased region" description="Polar residues" evidence="1">
    <location>
        <begin position="705"/>
        <end position="715"/>
    </location>
</feature>
<feature type="compositionally biased region" description="Polar residues" evidence="1">
    <location>
        <begin position="402"/>
        <end position="416"/>
    </location>
</feature>
<feature type="compositionally biased region" description="Basic and acidic residues" evidence="1">
    <location>
        <begin position="986"/>
        <end position="1000"/>
    </location>
</feature>
<feature type="compositionally biased region" description="Low complexity" evidence="1">
    <location>
        <begin position="422"/>
        <end position="445"/>
    </location>
</feature>
<feature type="region of interest" description="Disordered" evidence="1">
    <location>
        <begin position="110"/>
        <end position="153"/>
    </location>
</feature>
<feature type="compositionally biased region" description="Low complexity" evidence="1">
    <location>
        <begin position="360"/>
        <end position="385"/>
    </location>
</feature>
<feature type="compositionally biased region" description="Basic and acidic residues" evidence="1">
    <location>
        <begin position="881"/>
        <end position="898"/>
    </location>
</feature>
<feature type="compositionally biased region" description="Low complexity" evidence="1">
    <location>
        <begin position="1036"/>
        <end position="1062"/>
    </location>
</feature>
<feature type="compositionally biased region" description="Basic and acidic residues" evidence="1">
    <location>
        <begin position="1085"/>
        <end position="1094"/>
    </location>
</feature>
<feature type="compositionally biased region" description="Acidic residues" evidence="1">
    <location>
        <begin position="230"/>
        <end position="240"/>
    </location>
</feature>
<feature type="compositionally biased region" description="Basic and acidic residues" evidence="1">
    <location>
        <begin position="458"/>
        <end position="499"/>
    </location>
</feature>
<reference evidence="2" key="1">
    <citation type="journal article" date="2019" name="Environ. Microbiol.">
        <title>Fungal ecological strategies reflected in gene transcription - a case study of two litter decomposers.</title>
        <authorList>
            <person name="Barbi F."/>
            <person name="Kohler A."/>
            <person name="Barry K."/>
            <person name="Baskaran P."/>
            <person name="Daum C."/>
            <person name="Fauchery L."/>
            <person name="Ihrmark K."/>
            <person name="Kuo A."/>
            <person name="LaButti K."/>
            <person name="Lipzen A."/>
            <person name="Morin E."/>
            <person name="Grigoriev I.V."/>
            <person name="Henrissat B."/>
            <person name="Lindahl B."/>
            <person name="Martin F."/>
        </authorList>
    </citation>
    <scope>NUCLEOTIDE SEQUENCE</scope>
    <source>
        <strain evidence="2">JB14</strain>
    </source>
</reference>
<feature type="compositionally biased region" description="Basic residues" evidence="1">
    <location>
        <begin position="917"/>
        <end position="932"/>
    </location>
</feature>
<feature type="compositionally biased region" description="Basic and acidic residues" evidence="1">
    <location>
        <begin position="966"/>
        <end position="979"/>
    </location>
</feature>
<keyword evidence="3" id="KW-1185">Reference proteome</keyword>
<feature type="compositionally biased region" description="Polar residues" evidence="1">
    <location>
        <begin position="773"/>
        <end position="791"/>
    </location>
</feature>
<evidence type="ECO:0000313" key="2">
    <source>
        <dbReference type="EMBL" id="KAE9397649.1"/>
    </source>
</evidence>
<dbReference type="InterPro" id="IPR018465">
    <property type="entry name" value="Scm3/HJURP"/>
</dbReference>
<sequence length="1094" mass="120173">MAMDRDRRKNGPELHSLITPSASPRPPVASGSSIRSGSRFSSTPASTSDAPDLGNLREESTSRLLSVWASLADRYSLRVDEDDIVDIRTAQVVKDRGVVRGLTGKWDFGRFADVEEEEEEEEERGQEAEEAGESDDELDSFPQNAEAPPNPFMALSNLTSRATRAIDPKNDENDAADLRAFLEAERLRREVQGDVDESLSEDLQMEEGVTDADTEAEATEADAAVHESQDELEFWDDGDFDVIPSSEPVQPLLTPPNSQSEGYVDHIVPLRSSPPPLSPKTRSKSRARSSSSLPADQYPHLLTPAPSTSPRVSPKGNTKPTVKRSQREASASSHISSDDALNFVGVGPDTASQSSVAAPTVKTPSSSTRSVSSFPSSTSFTTLSKIPRIDLTQLPKLKRNGRSQSRSPSKLSQTIRQDVEKSSPVASSSKHASSSKPSTSSLRHSQPSVDSSMPKSKKSGEKQAPKIDKGKARAREDDTDIDRAKAKTVDVKGKGKAQEVIEITDSDDAYDTSMRRPPSTSALTRSSSTKPKGKKRARSSGILNSSEEEWDGSQQTRDVSPVKQQKPKPLGSPTKRGRYDLASDDLSAHHPTGLDESDFEVGSSTARKLPSRGALPTDHWRRDSLHLSSSGSQRGNHARPAHEVNADDPDSSERTLFNPPRPSSQSKPRVRTSSGPGSHPDSGAGFDESDHRGDYPMDSSFARPKTSSSSRNAHQSRAAAAVGHDYQHHPLGSMLPPPPPTAAEQFLKERAEHIVSSAIQGLYSLLTPEALSSALQEGSPSRRQLHSMSSNDEVDSVVLYTPRKSSGGYRHHCDLDSSMSSPPIPLSNVGSTSSSYTTPTSHRSRRQSQSHSYSFDPNYSRGTLPPSSPYSELDDDNDDNDDHHHRGRREHDEHDFQAERPFPTSSSSSSQSNSSPIRRHERNQNQNHHRPSHQREQSSRASSIVHRSRSRGRTVSFKETAITRTKNGETRRELSREISVEEPEDEVHREVVDMHRRDGVDGGEYIDGVDDGDEMSPSTETRSRRRDRTGTPFVTQRARQQLRQRSLSPALTTTQPELQLQPEEIETERASSSTPRRGPGRLRKFKDVDGRRGR</sequence>
<organism evidence="2 3">
    <name type="scientific">Gymnopus androsaceus JB14</name>
    <dbReference type="NCBI Taxonomy" id="1447944"/>
    <lineage>
        <taxon>Eukaryota</taxon>
        <taxon>Fungi</taxon>
        <taxon>Dikarya</taxon>
        <taxon>Basidiomycota</taxon>
        <taxon>Agaricomycotina</taxon>
        <taxon>Agaricomycetes</taxon>
        <taxon>Agaricomycetidae</taxon>
        <taxon>Agaricales</taxon>
        <taxon>Marasmiineae</taxon>
        <taxon>Omphalotaceae</taxon>
        <taxon>Gymnopus</taxon>
    </lineage>
</organism>
<feature type="compositionally biased region" description="Low complexity" evidence="1">
    <location>
        <begin position="329"/>
        <end position="340"/>
    </location>
</feature>
<feature type="region of interest" description="Disordered" evidence="1">
    <location>
        <begin position="1"/>
        <end position="55"/>
    </location>
</feature>